<dbReference type="Pfam" id="PF03885">
    <property type="entry name" value="DUF327"/>
    <property type="match status" value="1"/>
</dbReference>
<dbReference type="Gene3D" id="1.20.120.490">
    <property type="entry name" value="Hypothetical protein TM1646-like domain"/>
    <property type="match status" value="1"/>
</dbReference>
<dbReference type="STRING" id="520767.ATZ99_05440"/>
<name>A0A162MSX2_9FIRM</name>
<gene>
    <name evidence="1" type="ORF">ATZ99_05440</name>
</gene>
<dbReference type="InterPro" id="IPR024042">
    <property type="entry name" value="TM1646-like_dom_sf"/>
</dbReference>
<dbReference type="AlphaFoldDB" id="A0A162MSX2"/>
<dbReference type="OrthoDB" id="1680946at2"/>
<protein>
    <recommendedName>
        <fullName evidence="3">DUF327 domain-containing protein</fullName>
    </recommendedName>
</protein>
<evidence type="ECO:0000313" key="2">
    <source>
        <dbReference type="Proteomes" id="UP000075737"/>
    </source>
</evidence>
<dbReference type="EMBL" id="LOHZ01000022">
    <property type="protein sequence ID" value="KYO67258.1"/>
    <property type="molecule type" value="Genomic_DNA"/>
</dbReference>
<keyword evidence="2" id="KW-1185">Reference proteome</keyword>
<comment type="caution">
    <text evidence="1">The sequence shown here is derived from an EMBL/GenBank/DDBJ whole genome shotgun (WGS) entry which is preliminary data.</text>
</comment>
<dbReference type="RefSeq" id="WP_068747718.1">
    <property type="nucleotide sequence ID" value="NZ_LOHZ01000022.1"/>
</dbReference>
<reference evidence="1 2" key="1">
    <citation type="submission" date="2015-12" db="EMBL/GenBank/DDBJ databases">
        <title>Draft genome of Thermovenabulum gondwanense isolated from a red thermophilic microbial mat colonisisng an outflow channel of a bore well.</title>
        <authorList>
            <person name="Patel B.K."/>
        </authorList>
    </citation>
    <scope>NUCLEOTIDE SEQUENCE [LARGE SCALE GENOMIC DNA]</scope>
    <source>
        <strain evidence="1 2">R270</strain>
    </source>
</reference>
<dbReference type="InterPro" id="IPR005585">
    <property type="entry name" value="DUF327"/>
</dbReference>
<dbReference type="Proteomes" id="UP000075737">
    <property type="component" value="Unassembled WGS sequence"/>
</dbReference>
<sequence length="146" mass="17329">MIRVNRMSEELGLNTIKVEKKKSAEKEFGEYLKKSRETYSKEELNLMFKALDEQSKKLVKNQTLEDFKKYRELLKNFIKKCLDMGLDIFEEKNFSRFGRQKVLTAIKIIDEKVMELAQQFLSEHRDAIKILSLLDEIRGLIVDLYT</sequence>
<evidence type="ECO:0000313" key="1">
    <source>
        <dbReference type="EMBL" id="KYO67258.1"/>
    </source>
</evidence>
<accession>A0A162MSX2</accession>
<evidence type="ECO:0008006" key="3">
    <source>
        <dbReference type="Google" id="ProtNLM"/>
    </source>
</evidence>
<organism evidence="1 2">
    <name type="scientific">Thermovenabulum gondwanense</name>
    <dbReference type="NCBI Taxonomy" id="520767"/>
    <lineage>
        <taxon>Bacteria</taxon>
        <taxon>Bacillati</taxon>
        <taxon>Bacillota</taxon>
        <taxon>Clostridia</taxon>
        <taxon>Thermosediminibacterales</taxon>
        <taxon>Thermosediminibacteraceae</taxon>
        <taxon>Thermovenabulum</taxon>
    </lineage>
</organism>
<proteinExistence type="predicted"/>
<dbReference type="SUPFAM" id="SSF158397">
    <property type="entry name" value="TM1646-like"/>
    <property type="match status" value="1"/>
</dbReference>